<proteinExistence type="predicted"/>
<keyword evidence="4" id="KW-1185">Reference proteome</keyword>
<feature type="region of interest" description="Disordered" evidence="1">
    <location>
        <begin position="27"/>
        <end position="69"/>
    </location>
</feature>
<dbReference type="KEGG" id="vcn:VOLCADRAFT_91599"/>
<keyword evidence="2" id="KW-0812">Transmembrane</keyword>
<dbReference type="RefSeq" id="XP_002951118.1">
    <property type="nucleotide sequence ID" value="XM_002951072.1"/>
</dbReference>
<dbReference type="InParanoid" id="D8TXI0"/>
<evidence type="ECO:0000313" key="3">
    <source>
        <dbReference type="EMBL" id="EFJ48012.1"/>
    </source>
</evidence>
<protein>
    <submittedName>
        <fullName evidence="3">Uncharacterized protein</fullName>
    </submittedName>
</protein>
<feature type="compositionally biased region" description="Low complexity" evidence="1">
    <location>
        <begin position="27"/>
        <end position="52"/>
    </location>
</feature>
<feature type="transmembrane region" description="Helical" evidence="2">
    <location>
        <begin position="81"/>
        <end position="105"/>
    </location>
</feature>
<organism evidence="4">
    <name type="scientific">Volvox carteri f. nagariensis</name>
    <dbReference type="NCBI Taxonomy" id="3068"/>
    <lineage>
        <taxon>Eukaryota</taxon>
        <taxon>Viridiplantae</taxon>
        <taxon>Chlorophyta</taxon>
        <taxon>core chlorophytes</taxon>
        <taxon>Chlorophyceae</taxon>
        <taxon>CS clade</taxon>
        <taxon>Chlamydomonadales</taxon>
        <taxon>Volvocaceae</taxon>
        <taxon>Volvox</taxon>
    </lineage>
</organism>
<sequence length="220" mass="23124">MVWQLASLRPSLRRRQPTAAVVAAAAHDSPQGAADTAATAAGGASAGLDSKSGGSGGKQRQQQERLRAVPRGWRRGGKLHTLAASATAVLAAVSLLVGAVVLLAAGPSGAAPGGAHVQGMPVELNPSVMVLGQFDWMPYQRAPPFTSRCTDMVDRGKKAAGGTRINFVPTHYWRDFNSDGGVDSYCFMNGYILKAVTGELYTGLVLHACTARLYCTLFRR</sequence>
<dbReference type="Proteomes" id="UP000001058">
    <property type="component" value="Unassembled WGS sequence"/>
</dbReference>
<keyword evidence="2" id="KW-0472">Membrane</keyword>
<dbReference type="AlphaFoldDB" id="D8TXI0"/>
<reference evidence="3 4" key="1">
    <citation type="journal article" date="2010" name="Science">
        <title>Genomic analysis of organismal complexity in the multicellular green alga Volvox carteri.</title>
        <authorList>
            <person name="Prochnik S.E."/>
            <person name="Umen J."/>
            <person name="Nedelcu A.M."/>
            <person name="Hallmann A."/>
            <person name="Miller S.M."/>
            <person name="Nishii I."/>
            <person name="Ferris P."/>
            <person name="Kuo A."/>
            <person name="Mitros T."/>
            <person name="Fritz-Laylin L.K."/>
            <person name="Hellsten U."/>
            <person name="Chapman J."/>
            <person name="Simakov O."/>
            <person name="Rensing S.A."/>
            <person name="Terry A."/>
            <person name="Pangilinan J."/>
            <person name="Kapitonov V."/>
            <person name="Jurka J."/>
            <person name="Salamov A."/>
            <person name="Shapiro H."/>
            <person name="Schmutz J."/>
            <person name="Grimwood J."/>
            <person name="Lindquist E."/>
            <person name="Lucas S."/>
            <person name="Grigoriev I.V."/>
            <person name="Schmitt R."/>
            <person name="Kirk D."/>
            <person name="Rokhsar D.S."/>
        </authorList>
    </citation>
    <scope>NUCLEOTIDE SEQUENCE [LARGE SCALE GENOMIC DNA]</scope>
    <source>
        <strain evidence="4">f. Nagariensis / Eve</strain>
    </source>
</reference>
<gene>
    <name evidence="3" type="ORF">VOLCADRAFT_91599</name>
</gene>
<evidence type="ECO:0000256" key="1">
    <source>
        <dbReference type="SAM" id="MobiDB-lite"/>
    </source>
</evidence>
<dbReference type="GeneID" id="9615277"/>
<dbReference type="EMBL" id="GL378342">
    <property type="protein sequence ID" value="EFJ48012.1"/>
    <property type="molecule type" value="Genomic_DNA"/>
</dbReference>
<evidence type="ECO:0000313" key="4">
    <source>
        <dbReference type="Proteomes" id="UP000001058"/>
    </source>
</evidence>
<name>D8TXI0_VOLCA</name>
<accession>D8TXI0</accession>
<evidence type="ECO:0000256" key="2">
    <source>
        <dbReference type="SAM" id="Phobius"/>
    </source>
</evidence>
<keyword evidence="2" id="KW-1133">Transmembrane helix</keyword>